<evidence type="ECO:0000256" key="1">
    <source>
        <dbReference type="ARBA" id="ARBA00022614"/>
    </source>
</evidence>
<name>A0A2R6XCJ3_MARPO</name>
<dbReference type="OMA" id="TIFRWIL"/>
<keyword evidence="3" id="KW-0677">Repeat</keyword>
<dbReference type="PANTHER" id="PTHR31149">
    <property type="entry name" value="EXPRESSED PROTEIN"/>
    <property type="match status" value="1"/>
</dbReference>
<evidence type="ECO:0000256" key="2">
    <source>
        <dbReference type="ARBA" id="ARBA00022729"/>
    </source>
</evidence>
<dbReference type="Pfam" id="PF23197">
    <property type="entry name" value="IG_AIR9"/>
    <property type="match status" value="9"/>
</dbReference>
<evidence type="ECO:0000313" key="6">
    <source>
        <dbReference type="EMBL" id="PTQ43739.1"/>
    </source>
</evidence>
<evidence type="ECO:0000256" key="3">
    <source>
        <dbReference type="ARBA" id="ARBA00022737"/>
    </source>
</evidence>
<dbReference type="Gene3D" id="2.60.40.2700">
    <property type="match status" value="2"/>
</dbReference>
<dbReference type="InterPro" id="IPR056287">
    <property type="entry name" value="PH_AIR9"/>
</dbReference>
<dbReference type="SMART" id="SM00369">
    <property type="entry name" value="LRR_TYP"/>
    <property type="match status" value="3"/>
</dbReference>
<feature type="compositionally biased region" description="Low complexity" evidence="4">
    <location>
        <begin position="268"/>
        <end position="344"/>
    </location>
</feature>
<proteinExistence type="predicted"/>
<dbReference type="SUPFAM" id="SSF52075">
    <property type="entry name" value="Outer arm dynein light chain 1"/>
    <property type="match status" value="1"/>
</dbReference>
<keyword evidence="2" id="KW-0732">Signal</keyword>
<dbReference type="PROSITE" id="PS51450">
    <property type="entry name" value="LRR"/>
    <property type="match status" value="2"/>
</dbReference>
<dbReference type="Gene3D" id="3.80.10.10">
    <property type="entry name" value="Ribonuclease Inhibitor"/>
    <property type="match status" value="2"/>
</dbReference>
<evidence type="ECO:0000256" key="4">
    <source>
        <dbReference type="SAM" id="MobiDB-lite"/>
    </source>
</evidence>
<dbReference type="PROSITE" id="PS50835">
    <property type="entry name" value="IG_LIKE"/>
    <property type="match status" value="1"/>
</dbReference>
<feature type="compositionally biased region" description="Polar residues" evidence="4">
    <location>
        <begin position="352"/>
        <end position="364"/>
    </location>
</feature>
<dbReference type="Proteomes" id="UP000244005">
    <property type="component" value="Unassembled WGS sequence"/>
</dbReference>
<dbReference type="InterPro" id="IPR001611">
    <property type="entry name" value="Leu-rich_rpt"/>
</dbReference>
<reference evidence="7" key="1">
    <citation type="journal article" date="2017" name="Cell">
        <title>Insights into land plant evolution garnered from the Marchantia polymorpha genome.</title>
        <authorList>
            <person name="Bowman J.L."/>
            <person name="Kohchi T."/>
            <person name="Yamato K.T."/>
            <person name="Jenkins J."/>
            <person name="Shu S."/>
            <person name="Ishizaki K."/>
            <person name="Yamaoka S."/>
            <person name="Nishihama R."/>
            <person name="Nakamura Y."/>
            <person name="Berger F."/>
            <person name="Adam C."/>
            <person name="Aki S.S."/>
            <person name="Althoff F."/>
            <person name="Araki T."/>
            <person name="Arteaga-Vazquez M.A."/>
            <person name="Balasubrmanian S."/>
            <person name="Barry K."/>
            <person name="Bauer D."/>
            <person name="Boehm C.R."/>
            <person name="Briginshaw L."/>
            <person name="Caballero-Perez J."/>
            <person name="Catarino B."/>
            <person name="Chen F."/>
            <person name="Chiyoda S."/>
            <person name="Chovatia M."/>
            <person name="Davies K.M."/>
            <person name="Delmans M."/>
            <person name="Demura T."/>
            <person name="Dierschke T."/>
            <person name="Dolan L."/>
            <person name="Dorantes-Acosta A.E."/>
            <person name="Eklund D.M."/>
            <person name="Florent S.N."/>
            <person name="Flores-Sandoval E."/>
            <person name="Fujiyama A."/>
            <person name="Fukuzawa H."/>
            <person name="Galik B."/>
            <person name="Grimanelli D."/>
            <person name="Grimwood J."/>
            <person name="Grossniklaus U."/>
            <person name="Hamada T."/>
            <person name="Haseloff J."/>
            <person name="Hetherington A.J."/>
            <person name="Higo A."/>
            <person name="Hirakawa Y."/>
            <person name="Hundley H.N."/>
            <person name="Ikeda Y."/>
            <person name="Inoue K."/>
            <person name="Inoue S.I."/>
            <person name="Ishida S."/>
            <person name="Jia Q."/>
            <person name="Kakita M."/>
            <person name="Kanazawa T."/>
            <person name="Kawai Y."/>
            <person name="Kawashima T."/>
            <person name="Kennedy M."/>
            <person name="Kinose K."/>
            <person name="Kinoshita T."/>
            <person name="Kohara Y."/>
            <person name="Koide E."/>
            <person name="Komatsu K."/>
            <person name="Kopischke S."/>
            <person name="Kubo M."/>
            <person name="Kyozuka J."/>
            <person name="Lagercrantz U."/>
            <person name="Lin S.S."/>
            <person name="Lindquist E."/>
            <person name="Lipzen A.M."/>
            <person name="Lu C.W."/>
            <person name="De Luna E."/>
            <person name="Martienssen R.A."/>
            <person name="Minamino N."/>
            <person name="Mizutani M."/>
            <person name="Mizutani M."/>
            <person name="Mochizuki N."/>
            <person name="Monte I."/>
            <person name="Mosher R."/>
            <person name="Nagasaki H."/>
            <person name="Nakagami H."/>
            <person name="Naramoto S."/>
            <person name="Nishitani K."/>
            <person name="Ohtani M."/>
            <person name="Okamoto T."/>
            <person name="Okumura M."/>
            <person name="Phillips J."/>
            <person name="Pollak B."/>
            <person name="Reinders A."/>
            <person name="Rovekamp M."/>
            <person name="Sano R."/>
            <person name="Sawa S."/>
            <person name="Schmid M.W."/>
            <person name="Shirakawa M."/>
            <person name="Solano R."/>
            <person name="Spunde A."/>
            <person name="Suetsugu N."/>
            <person name="Sugano S."/>
            <person name="Sugiyama A."/>
            <person name="Sun R."/>
            <person name="Suzuki Y."/>
            <person name="Takenaka M."/>
            <person name="Takezawa D."/>
            <person name="Tomogane H."/>
            <person name="Tsuzuki M."/>
            <person name="Ueda T."/>
            <person name="Umeda M."/>
            <person name="Ward J.M."/>
            <person name="Watanabe Y."/>
            <person name="Yazaki K."/>
            <person name="Yokoyama R."/>
            <person name="Yoshitake Y."/>
            <person name="Yotsui I."/>
            <person name="Zachgo S."/>
            <person name="Schmutz J."/>
        </authorList>
    </citation>
    <scope>NUCLEOTIDE SEQUENCE [LARGE SCALE GENOMIC DNA]</scope>
    <source>
        <strain evidence="7">Tak-1</strain>
    </source>
</reference>
<dbReference type="Gramene" id="Mp2g11020.1">
    <property type="protein sequence ID" value="Mp2g11020.1.cds"/>
    <property type="gene ID" value="Mp2g11020"/>
</dbReference>
<sequence>MMDELISMEDSGSDTLIPLSPPQSSERLLDDFGIDNADSKEGSQLSVSRGDADLVENGAQTSSADSPPTKRNASSIGASRPGSATSTRAGLSGSTATSKITGSKSSPVTSKLSSSTKKATTGISAAKTSTKATLSSSSATSSPRPASPSPSPRPFLKSSSSAAVARRSSLGGHEISRLPGNSNGTSSASKNSGSLASTTLGTRKRPTGGSVNQESSPVTPASRPSSAGLGSTGKPVSKEPRRASLGGMSSLAAAKQVPSRNELKKWASTTPSLSKPATSSSTTTTTRSPSVTSTPRAATPAASKTSTVTPTRGSPSPARRSSSVGAVARNTTATKSTASSMAKSPVTPGSAHKSSPSSNGLNSARSNKLSPSLSLSRRASGGHDSSLSKHSSVNGDRSSLSSPGAGKAHSPVIADRGPSMLTRRKSISGAESRDPRLLSLPSVDMKAGDDVRLEMRGQKLRTIDCKLVNLTPKLEFVYLRDNKLSSLEGIEVLKRLKVLDLSFNEFKGTGFEALANCKALQQLYLAGNQITSLSGLPQLPNLEFLSVAQNKIKSLAMATQPRLQVLAASKNKVSTLKGFPYLPALEHLRLEENPILEVPHMEAAFILLCGPTLKKFNDRDLSIEEQELAKLYPPSTSLCLHNGWELCDPEEAAESTLEFLSAEWSDNLPPGYRVKTAEMNSPREEDPCLCSFIFEKVDDSFEDTELSMKYQWFVGGKTAMEFVPIEGAVEMEYWPRHEDVGNCLKVECTLILGETEYPPVFAVSKPVAPGTGIPRVLSLEVDGDYVEGGIIKGAATVAWCGGTPSKGIVKWMRSADDNTPVEIEGANNLEYQATLDDVNASLIFVFTPVSEEGVKGDSRRIVTQTILPAPPSVNNVQIVGDATDGNVLTGYGRYFGGVEGLSKFEWLRDDVLSGQFKLVSRGTVDYKLGPDDVGLRMMFIYTPVNCEGKHGDPVSAISGKVQLAPPMVSQMRIIGDLIEGSRVTISCSFSGGVEGLSLVQWFKTHSPQLPSDENSMEALTSSKISKAFRIPLGAVGYYLVAKYTPVRSDGESGVPVFLISDTPVNVLPPGLNLLRITGDYCEGKTLSAQYGYVGGYEGNSEFCWFLHEKENDSGMQILASVGRLEYEITKFAVNKYISFRCTPVRDDGVAGETQTTFGSEIIRPGNPKITSIRIMGTPIEGEQLYLEKEYWGGEEGASRLQWYLTRPDGTQREIKGETGTSYVVRPEDIDGLLCVSCEPMRIDRVRGPLAISPVVGPVLPSLPTCESLEICGDPVEGGSLSFEATYKGGEQGICRYQWYRLYPDGRDLKLHNDEYLDLSSEDVGCHIQLVFTPVRKDGMAGEPVGVTSDVVIDAEPEGKDLFVPECHEDVEAVPKRVYFGGKEGPGEFIWYHTTSRPEGAHLPKDVIHLYSGMTYTPDLDDVGKYLVLRWTPVRADGVRGQPLIACSRGPVMAARPAVFNVGVREVSLGMFVGEGDYYGGYEGQSKLSWYRHSAEGYQTLIQGATSKTYVVCDDDYTAQIIFGYTPVRSDGVVGELVLSEPSATIYPELPRIQKLVISGKAIEGEILTALEVIPKGDSQQRSWEKFKKEIKYSWSRSQLEQGDADDFEAIALQRACTYKVRLEDVGYCMRCECLVSDIFGRMAEPVACVTPPVNPGLPRIDKLEVEGRGFHTSLYAVRGIYFGGREGNSTLQWFRAMAGSPDLIPISGEVGRMYEANVDDVGYRLVAVYTPIREDGVEGVPTSASTEPIQVEPEVAREVKLKLELGKVKFEALRDRDRSPMKAQQQQGLGSLERRVLNVNMKRLKVVKPASKTSFSSTEIRGTYAPPFHVEVFRNDQHRVKIVIDSENEVDLMVQSRHIRDVIVLVVRGLAQRFNSTPLNLLLKM</sequence>
<dbReference type="Pfam" id="PF23218">
    <property type="entry name" value="PH_AIR9"/>
    <property type="match status" value="1"/>
</dbReference>
<dbReference type="InterPro" id="IPR056284">
    <property type="entry name" value="AIR9-like_A9"/>
</dbReference>
<dbReference type="InterPro" id="IPR003591">
    <property type="entry name" value="Leu-rich_rpt_typical-subtyp"/>
</dbReference>
<dbReference type="PANTHER" id="PTHR31149:SF11">
    <property type="entry name" value="187-KDA MICROTUBULE-ASSOCIATED PROTEIN AIR9"/>
    <property type="match status" value="1"/>
</dbReference>
<protein>
    <recommendedName>
        <fullName evidence="5">Ig-like domain-containing protein</fullName>
    </recommendedName>
</protein>
<accession>A0A2R6XCJ3</accession>
<dbReference type="Pfam" id="PF13855">
    <property type="entry name" value="LRR_8"/>
    <property type="match status" value="1"/>
</dbReference>
<feature type="compositionally biased region" description="Polar residues" evidence="4">
    <location>
        <begin position="383"/>
        <end position="402"/>
    </location>
</feature>
<feature type="compositionally biased region" description="Low complexity" evidence="4">
    <location>
        <begin position="158"/>
        <end position="169"/>
    </location>
</feature>
<dbReference type="OrthoDB" id="1904536at2759"/>
<feature type="compositionally biased region" description="Polar residues" evidence="4">
    <location>
        <begin position="209"/>
        <end position="229"/>
    </location>
</feature>
<feature type="compositionally biased region" description="Polar residues" evidence="4">
    <location>
        <begin position="58"/>
        <end position="102"/>
    </location>
</feature>
<dbReference type="FunFam" id="3.80.10.10:FF:000328">
    <property type="entry name" value="187-kDa microtubule-associated protein AIR9"/>
    <property type="match status" value="1"/>
</dbReference>
<feature type="region of interest" description="Disordered" evidence="4">
    <location>
        <begin position="1"/>
        <end position="435"/>
    </location>
</feature>
<feature type="compositionally biased region" description="Low complexity" evidence="4">
    <location>
        <begin position="103"/>
        <end position="144"/>
    </location>
</feature>
<evidence type="ECO:0000313" key="7">
    <source>
        <dbReference type="Proteomes" id="UP000244005"/>
    </source>
</evidence>
<feature type="compositionally biased region" description="Low complexity" evidence="4">
    <location>
        <begin position="365"/>
        <end position="379"/>
    </location>
</feature>
<feature type="domain" description="Ig-like" evidence="5">
    <location>
        <begin position="966"/>
        <end position="1003"/>
    </location>
</feature>
<organism evidence="6 7">
    <name type="scientific">Marchantia polymorpha</name>
    <name type="common">Common liverwort</name>
    <name type="synonym">Marchantia aquatica</name>
    <dbReference type="NCBI Taxonomy" id="3197"/>
    <lineage>
        <taxon>Eukaryota</taxon>
        <taxon>Viridiplantae</taxon>
        <taxon>Streptophyta</taxon>
        <taxon>Embryophyta</taxon>
        <taxon>Marchantiophyta</taxon>
        <taxon>Marchantiopsida</taxon>
        <taxon>Marchantiidae</taxon>
        <taxon>Marchantiales</taxon>
        <taxon>Marchantiaceae</taxon>
        <taxon>Marchantia</taxon>
    </lineage>
</organism>
<gene>
    <name evidence="6" type="ORF">MARPO_0023s0068</name>
</gene>
<dbReference type="InterPro" id="IPR007110">
    <property type="entry name" value="Ig-like_dom"/>
</dbReference>
<feature type="compositionally biased region" description="Low complexity" evidence="4">
    <location>
        <begin position="180"/>
        <end position="198"/>
    </location>
</feature>
<feature type="compositionally biased region" description="Low complexity" evidence="4">
    <location>
        <begin position="243"/>
        <end position="254"/>
    </location>
</feature>
<dbReference type="EMBL" id="KZ772695">
    <property type="protein sequence ID" value="PTQ43739.1"/>
    <property type="molecule type" value="Genomic_DNA"/>
</dbReference>
<evidence type="ECO:0000259" key="5">
    <source>
        <dbReference type="PROSITE" id="PS50835"/>
    </source>
</evidence>
<dbReference type="SMART" id="SM00365">
    <property type="entry name" value="LRR_SD22"/>
    <property type="match status" value="4"/>
</dbReference>
<keyword evidence="1" id="KW-0433">Leucine-rich repeat</keyword>
<keyword evidence="7" id="KW-1185">Reference proteome</keyword>
<dbReference type="InterPro" id="IPR032675">
    <property type="entry name" value="LRR_dom_sf"/>
</dbReference>